<dbReference type="Pfam" id="PF12696">
    <property type="entry name" value="TraG-D_C"/>
    <property type="match status" value="1"/>
</dbReference>
<dbReference type="Gene3D" id="3.40.50.300">
    <property type="entry name" value="P-loop containing nucleotide triphosphate hydrolases"/>
    <property type="match status" value="2"/>
</dbReference>
<evidence type="ECO:0000313" key="2">
    <source>
        <dbReference type="EMBL" id="TDP80756.1"/>
    </source>
</evidence>
<comment type="caution">
    <text evidence="2">The sequence shown here is derived from an EMBL/GenBank/DDBJ whole genome shotgun (WGS) entry which is preliminary data.</text>
</comment>
<dbReference type="NCBIfam" id="TIGR03743">
    <property type="entry name" value="SXT_TraD"/>
    <property type="match status" value="1"/>
</dbReference>
<dbReference type="RefSeq" id="WP_058089409.1">
    <property type="nucleotide sequence ID" value="NZ_SNXW01000011.1"/>
</dbReference>
<dbReference type="PANTHER" id="PTHR30121">
    <property type="entry name" value="UNCHARACTERIZED PROTEIN YJGR-RELATED"/>
    <property type="match status" value="1"/>
</dbReference>
<dbReference type="InterPro" id="IPR051162">
    <property type="entry name" value="T4SS_component"/>
</dbReference>
<dbReference type="InterPro" id="IPR032689">
    <property type="entry name" value="TraG-D_C"/>
</dbReference>
<protein>
    <submittedName>
        <fullName evidence="2">Conjugal transfer pilus assembly protein TraD</fullName>
    </submittedName>
</protein>
<keyword evidence="3" id="KW-1185">Reference proteome</keyword>
<feature type="domain" description="TraD/TraG TraM recognition site" evidence="1">
    <location>
        <begin position="495"/>
        <end position="623"/>
    </location>
</feature>
<sequence>MQVKIENVYRRPYEILPAAGALAAAIALKTWPELFVIPTQAAMACSAGLAGLAAVRGMQARRIVRYRRSLRRLPAYALEPKDIPHAGDGLFFGRGFEWTQVHAQRLHQARMPYNAHLLKLGRLYKFARDYERKHPQGDWLTSVTQRSAWWNPVEPLAPLGGKPEIHGVEPDEEEIWTALAELTNHVIVYGTTRVGKTRLAQLLVTQDIRRGDPTFVFDPKGDVELLLSMYAEAVRAGREKDFVVFHLGFPEISARYNPIGSFEQESEVASRTTGQLPDEGQSAAFKAFAWRYVNTIARAMAATGEKPDMAKIYAYGVNVDKLARDYLEYWLDKRSPNWRATFDPNPTKDMKDLVAKTERNGRDITVVLLAKHFRELGHKDPVADSLTGILSNDRTYFEKLVNSLYPLLEKMTTGKLAALISPDYMDSMDPRPLMEWQSLISRNAIVYCGFDALSIPDVAEAVSASMLSDLTSVAGAIYKHGLGYGQSVSEKVRRIRLHLDEVNELIGPYFKQLANKAGGAGMQITAYTQTGQDIEVKTGSPAAAGQIGGNLNTMIMLRVKNEDTAKLLTSQLEEVPVWSVTPDSGVTDTNDPGDFADFSSRSGDKLSSEKVPLVTPAMLMSQPKGQAFALLEGGRLVHVRIPLALAEKDLVVPSKWEEMLQHMRRQAAELSSHEDAMEELTVEGAGIGF</sequence>
<proteinExistence type="predicted"/>
<dbReference type="InterPro" id="IPR022458">
    <property type="entry name" value="Conjugative_coupling_TraG/TraD"/>
</dbReference>
<organism evidence="2 3">
    <name type="scientific">Aquabacterium commune</name>
    <dbReference type="NCBI Taxonomy" id="70586"/>
    <lineage>
        <taxon>Bacteria</taxon>
        <taxon>Pseudomonadati</taxon>
        <taxon>Pseudomonadota</taxon>
        <taxon>Betaproteobacteria</taxon>
        <taxon>Burkholderiales</taxon>
        <taxon>Aquabacterium</taxon>
    </lineage>
</organism>
<dbReference type="InterPro" id="IPR022503">
    <property type="entry name" value="Conj_coupling_TraG/TraD_PFGI-1"/>
</dbReference>
<dbReference type="Proteomes" id="UP000294593">
    <property type="component" value="Unassembled WGS sequence"/>
</dbReference>
<evidence type="ECO:0000313" key="3">
    <source>
        <dbReference type="Proteomes" id="UP000294593"/>
    </source>
</evidence>
<dbReference type="AlphaFoldDB" id="A0A4R6R5D1"/>
<dbReference type="OrthoDB" id="7817736at2"/>
<reference evidence="2 3" key="1">
    <citation type="submission" date="2019-03" db="EMBL/GenBank/DDBJ databases">
        <title>Genomic Encyclopedia of Type Strains, Phase IV (KMG-IV): sequencing the most valuable type-strain genomes for metagenomic binning, comparative biology and taxonomic classification.</title>
        <authorList>
            <person name="Goeker M."/>
        </authorList>
    </citation>
    <scope>NUCLEOTIDE SEQUENCE [LARGE SCALE GENOMIC DNA]</scope>
    <source>
        <strain evidence="2 3">DSM 11901</strain>
    </source>
</reference>
<dbReference type="CDD" id="cd01127">
    <property type="entry name" value="TrwB_TraG_TraD_VirD4"/>
    <property type="match status" value="2"/>
</dbReference>
<gene>
    <name evidence="2" type="ORF">EV672_11193</name>
</gene>
<dbReference type="SUPFAM" id="SSF52540">
    <property type="entry name" value="P-loop containing nucleoside triphosphate hydrolases"/>
    <property type="match status" value="1"/>
</dbReference>
<evidence type="ECO:0000259" key="1">
    <source>
        <dbReference type="Pfam" id="PF12696"/>
    </source>
</evidence>
<dbReference type="InterPro" id="IPR027417">
    <property type="entry name" value="P-loop_NTPase"/>
</dbReference>
<name>A0A4R6R5D1_9BURK</name>
<dbReference type="NCBIfam" id="TIGR03754">
    <property type="entry name" value="conj_TOL_TraD"/>
    <property type="match status" value="1"/>
</dbReference>
<dbReference type="PANTHER" id="PTHR30121:SF12">
    <property type="entry name" value="TYPE IV SECRETION SYSTEM PROTEIN CAGE"/>
    <property type="match status" value="1"/>
</dbReference>
<accession>A0A4R6R5D1</accession>
<dbReference type="EMBL" id="SNXW01000011">
    <property type="protein sequence ID" value="TDP80756.1"/>
    <property type="molecule type" value="Genomic_DNA"/>
</dbReference>